<evidence type="ECO:0000313" key="1">
    <source>
        <dbReference type="EMBL" id="GAA5497199.1"/>
    </source>
</evidence>
<protein>
    <submittedName>
        <fullName evidence="1">Uncharacterized protein</fullName>
    </submittedName>
</protein>
<dbReference type="Proteomes" id="UP001424741">
    <property type="component" value="Unassembled WGS sequence"/>
</dbReference>
<gene>
    <name evidence="1" type="ORF">Rhal01_03392</name>
</gene>
<accession>A0ABP9V5P1</accession>
<proteinExistence type="predicted"/>
<evidence type="ECO:0000313" key="2">
    <source>
        <dbReference type="Proteomes" id="UP001424741"/>
    </source>
</evidence>
<organism evidence="1 2">
    <name type="scientific">Rubritalea halochordaticola</name>
    <dbReference type="NCBI Taxonomy" id="714537"/>
    <lineage>
        <taxon>Bacteria</taxon>
        <taxon>Pseudomonadati</taxon>
        <taxon>Verrucomicrobiota</taxon>
        <taxon>Verrucomicrobiia</taxon>
        <taxon>Verrucomicrobiales</taxon>
        <taxon>Rubritaleaceae</taxon>
        <taxon>Rubritalea</taxon>
    </lineage>
</organism>
<keyword evidence="2" id="KW-1185">Reference proteome</keyword>
<dbReference type="EMBL" id="BAABRL010000012">
    <property type="protein sequence ID" value="GAA5497199.1"/>
    <property type="molecule type" value="Genomic_DNA"/>
</dbReference>
<comment type="caution">
    <text evidence="1">The sequence shown here is derived from an EMBL/GenBank/DDBJ whole genome shotgun (WGS) entry which is preliminary data.</text>
</comment>
<reference evidence="1 2" key="1">
    <citation type="submission" date="2024-02" db="EMBL/GenBank/DDBJ databases">
        <title>Rubritalea halochordaticola NBRC 107102.</title>
        <authorList>
            <person name="Ichikawa N."/>
            <person name="Katano-Makiyama Y."/>
            <person name="Hidaka K."/>
        </authorList>
    </citation>
    <scope>NUCLEOTIDE SEQUENCE [LARGE SCALE GENOMIC DNA]</scope>
    <source>
        <strain evidence="1 2">NBRC 107102</strain>
    </source>
</reference>
<name>A0ABP9V5P1_9BACT</name>
<sequence length="231" mass="26482">MGGNMKLFHSYVFVAFATTVFYGAELKAQESELGGVDEQLEQYYKMFSQFRSTLRKDYPRGEDRVEALKNWRELHSGWYAKLMEVKGPERILNSLEAEAAEKTLVVPEATKQVMRALRDIRQEYQGTGKIGEKIAEWKASNPDLIEKMEKERQISPVPEQGKYNTSDPTAEDAEVALMREELYLIRESLLEGGMGALKAAVRDPHSNYSKTKLKLNQEIQKLLKKQKDEAQ</sequence>
<dbReference type="RefSeq" id="WP_346189738.1">
    <property type="nucleotide sequence ID" value="NZ_BAABRL010000012.1"/>
</dbReference>